<dbReference type="Pfam" id="PF07523">
    <property type="entry name" value="Big_3"/>
    <property type="match status" value="1"/>
</dbReference>
<comment type="caution">
    <text evidence="5">The sequence shown here is derived from an EMBL/GenBank/DDBJ whole genome shotgun (WGS) entry which is preliminary data.</text>
</comment>
<dbReference type="Gene3D" id="3.80.10.10">
    <property type="entry name" value="Ribonuclease Inhibitor"/>
    <property type="match status" value="1"/>
</dbReference>
<keyword evidence="2" id="KW-0472">Membrane</keyword>
<feature type="compositionally biased region" description="Low complexity" evidence="1">
    <location>
        <begin position="82"/>
        <end position="93"/>
    </location>
</feature>
<accession>A0ABW1UKX2</accession>
<organism evidence="5 6">
    <name type="scientific">Lapidilactobacillus achengensis</name>
    <dbReference type="NCBI Taxonomy" id="2486000"/>
    <lineage>
        <taxon>Bacteria</taxon>
        <taxon>Bacillati</taxon>
        <taxon>Bacillota</taxon>
        <taxon>Bacilli</taxon>
        <taxon>Lactobacillales</taxon>
        <taxon>Lactobacillaceae</taxon>
        <taxon>Lapidilactobacillus</taxon>
    </lineage>
</organism>
<dbReference type="RefSeq" id="WP_125600302.1">
    <property type="nucleotide sequence ID" value="NZ_JBHSSM010000010.1"/>
</dbReference>
<dbReference type="PANTHER" id="PTHR34403">
    <property type="entry name" value="TOL-PAL SYSTEM PROTEIN TOLA"/>
    <property type="match status" value="1"/>
</dbReference>
<feature type="compositionally biased region" description="Pro residues" evidence="1">
    <location>
        <begin position="582"/>
        <end position="596"/>
    </location>
</feature>
<dbReference type="PROSITE" id="PS51450">
    <property type="entry name" value="LRR"/>
    <property type="match status" value="1"/>
</dbReference>
<dbReference type="Gene3D" id="2.60.40.10">
    <property type="entry name" value="Immunoglobulins"/>
    <property type="match status" value="1"/>
</dbReference>
<keyword evidence="2" id="KW-0812">Transmembrane</keyword>
<feature type="region of interest" description="Disordered" evidence="1">
    <location>
        <begin position="530"/>
        <end position="633"/>
    </location>
</feature>
<proteinExistence type="predicted"/>
<dbReference type="InterPro" id="IPR001611">
    <property type="entry name" value="Leu-rich_rpt"/>
</dbReference>
<feature type="chain" id="PRO_5047186408" evidence="3">
    <location>
        <begin position="29"/>
        <end position="666"/>
    </location>
</feature>
<dbReference type="InterPro" id="IPR032675">
    <property type="entry name" value="LRR_dom_sf"/>
</dbReference>
<reference evidence="6" key="1">
    <citation type="journal article" date="2019" name="Int. J. Syst. Evol. Microbiol.">
        <title>The Global Catalogue of Microorganisms (GCM) 10K type strain sequencing project: providing services to taxonomists for standard genome sequencing and annotation.</title>
        <authorList>
            <consortium name="The Broad Institute Genomics Platform"/>
            <consortium name="The Broad Institute Genome Sequencing Center for Infectious Disease"/>
            <person name="Wu L."/>
            <person name="Ma J."/>
        </authorList>
    </citation>
    <scope>NUCLEOTIDE SEQUENCE [LARGE SCALE GENOMIC DNA]</scope>
    <source>
        <strain evidence="6">CCM 8897</strain>
    </source>
</reference>
<feature type="compositionally biased region" description="Basic and acidic residues" evidence="1">
    <location>
        <begin position="553"/>
        <end position="565"/>
    </location>
</feature>
<sequence length="666" mass="71700">MKKNRKQFSAVLVTTAILLGAVCSPAIAAGAATGELEATLTDRQPVAASATEQELEQNNVSVSVGQGDESANNEVLASDQSAQTTEETATTPAVPAPAEPTPAPGTETIDQWMPDKNFQKIVLASLVKKKLLIEPVTVNDITKELVGQMKEISADTTKQFEEESFYLAAKNITSIEGVQFATNLQRIAIYPEGNASVKWDKINTTYSKISDISQLAQLKNIKDFAINQSYLSDISFFKNFPLRKIDLSYNSIADISALNNQKFITASLSKQHIVLPKVHLNPSVIEYTTPSFVIRNLQSQNVPLTPVKKGDDGLGYLTTATGVAGSNNQVTWTDLEDKGALISTWDDPFQGDPTRSFRGMVVTPYELDVNVGNVDVGFQTEAGLVLKPNQTLSGTLETTYDLKNVASVQDVLTGLLNNGWRVKAINGSERGTYQAEMAKVVYVLTDQPEPVDQSDLEVKDSSLTVGDTWQAIGNVVKVVDAAGNELDLTGKDINAIPGLTYTISQDGVTVDALTTVKPGDYQVTYQYQGTSKTTTKTAKVTVKAAKPNPNPDPKPDPDPDPKPDPDPDPTPDPDPDPDPTPDPDPAPNPDPAPQPKPEPEKPVLPKPILPVTGGGDKTVKPTATKPVLPQTGEQSAQRAQILGLILLGFSTLAGILYFSKRWEDLQ</sequence>
<dbReference type="InterPro" id="IPR013783">
    <property type="entry name" value="Ig-like_fold"/>
</dbReference>
<keyword evidence="2" id="KW-1133">Transmembrane helix</keyword>
<evidence type="ECO:0000259" key="4">
    <source>
        <dbReference type="Pfam" id="PF07523"/>
    </source>
</evidence>
<feature type="compositionally biased region" description="Low complexity" evidence="1">
    <location>
        <begin position="532"/>
        <end position="547"/>
    </location>
</feature>
<gene>
    <name evidence="5" type="ORF">ACFQHW_03330</name>
</gene>
<dbReference type="InterPro" id="IPR022038">
    <property type="entry name" value="Ig-like_bact"/>
</dbReference>
<dbReference type="SUPFAM" id="SSF52058">
    <property type="entry name" value="L domain-like"/>
    <property type="match status" value="1"/>
</dbReference>
<protein>
    <submittedName>
        <fullName evidence="5">Bacterial Ig-like domain-containing protein</fullName>
    </submittedName>
</protein>
<dbReference type="InterPro" id="IPR050972">
    <property type="entry name" value="SDr-like"/>
</dbReference>
<evidence type="ECO:0000313" key="6">
    <source>
        <dbReference type="Proteomes" id="UP001596310"/>
    </source>
</evidence>
<dbReference type="Gene3D" id="3.10.20.320">
    <property type="entry name" value="Putative peptidoglycan bound protein (lpxtg motif)"/>
    <property type="match status" value="1"/>
</dbReference>
<keyword evidence="6" id="KW-1185">Reference proteome</keyword>
<feature type="region of interest" description="Disordered" evidence="1">
    <location>
        <begin position="48"/>
        <end position="102"/>
    </location>
</feature>
<evidence type="ECO:0000256" key="3">
    <source>
        <dbReference type="SAM" id="SignalP"/>
    </source>
</evidence>
<feature type="compositionally biased region" description="Acidic residues" evidence="1">
    <location>
        <begin position="566"/>
        <end position="581"/>
    </location>
</feature>
<keyword evidence="3" id="KW-0732">Signal</keyword>
<dbReference type="PANTHER" id="PTHR34403:SF14">
    <property type="entry name" value="OS05G0225800 PROTEIN"/>
    <property type="match status" value="1"/>
</dbReference>
<feature type="compositionally biased region" description="Polar residues" evidence="1">
    <location>
        <begin position="50"/>
        <end position="81"/>
    </location>
</feature>
<feature type="transmembrane region" description="Helical" evidence="2">
    <location>
        <begin position="639"/>
        <end position="658"/>
    </location>
</feature>
<name>A0ABW1UKX2_9LACO</name>
<feature type="signal peptide" evidence="3">
    <location>
        <begin position="1"/>
        <end position="28"/>
    </location>
</feature>
<evidence type="ECO:0000313" key="5">
    <source>
        <dbReference type="EMBL" id="MFC6314597.1"/>
    </source>
</evidence>
<feature type="domain" description="Ig-like" evidence="4">
    <location>
        <begin position="457"/>
        <end position="542"/>
    </location>
</feature>
<evidence type="ECO:0000256" key="2">
    <source>
        <dbReference type="SAM" id="Phobius"/>
    </source>
</evidence>
<dbReference type="EMBL" id="JBHSSM010000010">
    <property type="protein sequence ID" value="MFC6314597.1"/>
    <property type="molecule type" value="Genomic_DNA"/>
</dbReference>
<evidence type="ECO:0000256" key="1">
    <source>
        <dbReference type="SAM" id="MobiDB-lite"/>
    </source>
</evidence>
<dbReference type="Proteomes" id="UP001596310">
    <property type="component" value="Unassembled WGS sequence"/>
</dbReference>